<dbReference type="AlphaFoldDB" id="A0A7U3YM88"/>
<dbReference type="InterPro" id="IPR006597">
    <property type="entry name" value="Sel1-like"/>
</dbReference>
<proteinExistence type="predicted"/>
<accession>A0A7U3YM88</accession>
<protein>
    <submittedName>
        <fullName evidence="1">Sel1 domain protein repeat-containing protein</fullName>
    </submittedName>
</protein>
<dbReference type="Proteomes" id="UP000006365">
    <property type="component" value="Chromosome"/>
</dbReference>
<dbReference type="EMBL" id="CP002364">
    <property type="protein sequence ID" value="ADW17984.1"/>
    <property type="molecule type" value="Genomic_DNA"/>
</dbReference>
<name>A0A7U3YM88_DESPD</name>
<organism evidence="1 2">
    <name type="scientific">Desulfobulbus propionicus (strain ATCC 33891 / DSM 2032 / VKM B-1956 / 1pr3)</name>
    <dbReference type="NCBI Taxonomy" id="577650"/>
    <lineage>
        <taxon>Bacteria</taxon>
        <taxon>Pseudomonadati</taxon>
        <taxon>Thermodesulfobacteriota</taxon>
        <taxon>Desulfobulbia</taxon>
        <taxon>Desulfobulbales</taxon>
        <taxon>Desulfobulbaceae</taxon>
        <taxon>Desulfobulbus</taxon>
    </lineage>
</organism>
<dbReference type="PANTHER" id="PTHR11102:SF160">
    <property type="entry name" value="ERAD-ASSOCIATED E3 UBIQUITIN-PROTEIN LIGASE COMPONENT HRD3"/>
    <property type="match status" value="1"/>
</dbReference>
<dbReference type="Gene3D" id="1.25.40.10">
    <property type="entry name" value="Tetratricopeptide repeat domain"/>
    <property type="match status" value="2"/>
</dbReference>
<evidence type="ECO:0000313" key="2">
    <source>
        <dbReference type="Proteomes" id="UP000006365"/>
    </source>
</evidence>
<dbReference type="Pfam" id="PF08238">
    <property type="entry name" value="Sel1"/>
    <property type="match status" value="5"/>
</dbReference>
<sequence>MRFNQKLVGSCILFCSWGEAMQRSFGSLLVVFFLVTVGWAQTGEPEAVIRQLKAQAYRAYYGIGRPVDLARSLGLYRQAAERGDAEAQFVYGGMLYQGQGTDPDKRGGFKWLLAAAEQGKVSPESLAIIGAMYLRGSTVPQNYLEAKKWLTNAAAQGNRAAQNDLAYLYYNGLGGDRDYQKALELYEQAAQQGDTMAQANVGLMYATGTGTATDRARGYAWYSLAASRGNTVAAINRNNLMMEMSWEELNRAQALSLELYRQVEKMAAPKMIAPEPQE</sequence>
<dbReference type="PANTHER" id="PTHR11102">
    <property type="entry name" value="SEL-1-LIKE PROTEIN"/>
    <property type="match status" value="1"/>
</dbReference>
<dbReference type="SUPFAM" id="SSF81901">
    <property type="entry name" value="HCP-like"/>
    <property type="match status" value="1"/>
</dbReference>
<gene>
    <name evidence="1" type="ordered locus">Despr_1835</name>
</gene>
<dbReference type="InterPro" id="IPR050767">
    <property type="entry name" value="Sel1_AlgK"/>
</dbReference>
<dbReference type="KEGG" id="dpr:Despr_1835"/>
<reference evidence="1 2" key="1">
    <citation type="journal article" date="2011" name="Stand. Genomic Sci.">
        <title>Complete genome sequence of Desulfobulbus propionicus type strain (1pr3).</title>
        <authorList>
            <person name="Pagani I."/>
            <person name="Lapidus A."/>
            <person name="Nolan M."/>
            <person name="Lucas S."/>
            <person name="Hammon N."/>
            <person name="Deshpande S."/>
            <person name="Cheng J.F."/>
            <person name="Chertkov O."/>
            <person name="Davenport K."/>
            <person name="Tapia R."/>
            <person name="Han C."/>
            <person name="Goodwin L."/>
            <person name="Pitluck S."/>
            <person name="Liolios K."/>
            <person name="Mavromatis K."/>
            <person name="Ivanova N."/>
            <person name="Mikhailova N."/>
            <person name="Pati A."/>
            <person name="Chen A."/>
            <person name="Palaniappan K."/>
            <person name="Land M."/>
            <person name="Hauser L."/>
            <person name="Chang Y.J."/>
            <person name="Jeffries C.D."/>
            <person name="Detter J.C."/>
            <person name="Brambilla E."/>
            <person name="Kannan K.P."/>
            <person name="Djao O.D."/>
            <person name="Rohde M."/>
            <person name="Pukall R."/>
            <person name="Spring S."/>
            <person name="Goker M."/>
            <person name="Sikorski J."/>
            <person name="Woyke T."/>
            <person name="Bristow J."/>
            <person name="Eisen J.A."/>
            <person name="Markowitz V."/>
            <person name="Hugenholtz P."/>
            <person name="Kyrpides N.C."/>
            <person name="Klenk H.P."/>
        </authorList>
    </citation>
    <scope>NUCLEOTIDE SEQUENCE [LARGE SCALE GENOMIC DNA]</scope>
    <source>
        <strain evidence="2">ATCC 33891 / DSM 2032 / 1pr3</strain>
    </source>
</reference>
<evidence type="ECO:0000313" key="1">
    <source>
        <dbReference type="EMBL" id="ADW17984.1"/>
    </source>
</evidence>
<dbReference type="InterPro" id="IPR011990">
    <property type="entry name" value="TPR-like_helical_dom_sf"/>
</dbReference>
<keyword evidence="2" id="KW-1185">Reference proteome</keyword>
<dbReference type="SMART" id="SM00671">
    <property type="entry name" value="SEL1"/>
    <property type="match status" value="5"/>
</dbReference>